<organism evidence="2 3">
    <name type="scientific">Thelohanellus kitauei</name>
    <name type="common">Myxosporean</name>
    <dbReference type="NCBI Taxonomy" id="669202"/>
    <lineage>
        <taxon>Eukaryota</taxon>
        <taxon>Metazoa</taxon>
        <taxon>Cnidaria</taxon>
        <taxon>Myxozoa</taxon>
        <taxon>Myxosporea</taxon>
        <taxon>Bivalvulida</taxon>
        <taxon>Platysporina</taxon>
        <taxon>Myxobolidae</taxon>
        <taxon>Thelohanellus</taxon>
    </lineage>
</organism>
<accession>A0A0C2J089</accession>
<dbReference type="Proteomes" id="UP000031668">
    <property type="component" value="Unassembled WGS sequence"/>
</dbReference>
<evidence type="ECO:0000313" key="2">
    <source>
        <dbReference type="EMBL" id="KII71199.1"/>
    </source>
</evidence>
<gene>
    <name evidence="2" type="ORF">RF11_09223</name>
</gene>
<sequence>MIKFAVLVIFLRTIESVTIGGWNEYRPVNEEEIHLLTIVKTRFLNGTSGLKSFNSDHAQLLQHAAISDIRVQTQLITTGDVSTPKLYLKVFQGLPNDPVIEVTYIGTEMPQ</sequence>
<dbReference type="EMBL" id="JWZT01001836">
    <property type="protein sequence ID" value="KII71199.1"/>
    <property type="molecule type" value="Genomic_DNA"/>
</dbReference>
<dbReference type="AlphaFoldDB" id="A0A0C2J089"/>
<evidence type="ECO:0000256" key="1">
    <source>
        <dbReference type="SAM" id="SignalP"/>
    </source>
</evidence>
<keyword evidence="3" id="KW-1185">Reference proteome</keyword>
<reference evidence="2 3" key="1">
    <citation type="journal article" date="2014" name="Genome Biol. Evol.">
        <title>The genome of the myxosporean Thelohanellus kitauei shows adaptations to nutrient acquisition within its fish host.</title>
        <authorList>
            <person name="Yang Y."/>
            <person name="Xiong J."/>
            <person name="Zhou Z."/>
            <person name="Huo F."/>
            <person name="Miao W."/>
            <person name="Ran C."/>
            <person name="Liu Y."/>
            <person name="Zhang J."/>
            <person name="Feng J."/>
            <person name="Wang M."/>
            <person name="Wang M."/>
            <person name="Wang L."/>
            <person name="Yao B."/>
        </authorList>
    </citation>
    <scope>NUCLEOTIDE SEQUENCE [LARGE SCALE GENOMIC DNA]</scope>
    <source>
        <strain evidence="2">Wuqing</strain>
    </source>
</reference>
<proteinExistence type="predicted"/>
<protein>
    <submittedName>
        <fullName evidence="2">Uncharacterized protein</fullName>
    </submittedName>
</protein>
<feature type="chain" id="PRO_5002150951" evidence="1">
    <location>
        <begin position="17"/>
        <end position="111"/>
    </location>
</feature>
<feature type="signal peptide" evidence="1">
    <location>
        <begin position="1"/>
        <end position="16"/>
    </location>
</feature>
<evidence type="ECO:0000313" key="3">
    <source>
        <dbReference type="Proteomes" id="UP000031668"/>
    </source>
</evidence>
<name>A0A0C2J089_THEKT</name>
<keyword evidence="1" id="KW-0732">Signal</keyword>
<comment type="caution">
    <text evidence="2">The sequence shown here is derived from an EMBL/GenBank/DDBJ whole genome shotgun (WGS) entry which is preliminary data.</text>
</comment>